<dbReference type="SUPFAM" id="SSF53474">
    <property type="entry name" value="alpha/beta-Hydrolases"/>
    <property type="match status" value="1"/>
</dbReference>
<protein>
    <submittedName>
        <fullName evidence="5">Alpha/Beta hydrolase protein</fullName>
    </submittedName>
</protein>
<evidence type="ECO:0000256" key="1">
    <source>
        <dbReference type="ARBA" id="ARBA00006499"/>
    </source>
</evidence>
<organism evidence="5 6">
    <name type="scientific">Dichotomopilus funicola</name>
    <dbReference type="NCBI Taxonomy" id="1934379"/>
    <lineage>
        <taxon>Eukaryota</taxon>
        <taxon>Fungi</taxon>
        <taxon>Dikarya</taxon>
        <taxon>Ascomycota</taxon>
        <taxon>Pezizomycotina</taxon>
        <taxon>Sordariomycetes</taxon>
        <taxon>Sordariomycetidae</taxon>
        <taxon>Sordariales</taxon>
        <taxon>Chaetomiaceae</taxon>
        <taxon>Dichotomopilus</taxon>
    </lineage>
</organism>
<dbReference type="PANTHER" id="PTHR10655:SF63">
    <property type="entry name" value="PHOSPHOLIPASE_CARBOXYLESTERASE_THIOESTERASE DOMAIN-CONTAINING PROTEIN"/>
    <property type="match status" value="1"/>
</dbReference>
<dbReference type="GO" id="GO:0008474">
    <property type="term" value="F:palmitoyl-(protein) hydrolase activity"/>
    <property type="evidence" value="ECO:0007669"/>
    <property type="project" value="TreeGrafter"/>
</dbReference>
<feature type="coiled-coil region" evidence="2">
    <location>
        <begin position="308"/>
        <end position="359"/>
    </location>
</feature>
<feature type="compositionally biased region" description="Polar residues" evidence="3">
    <location>
        <begin position="471"/>
        <end position="488"/>
    </location>
</feature>
<dbReference type="EMBL" id="MU853588">
    <property type="protein sequence ID" value="KAK4143246.1"/>
    <property type="molecule type" value="Genomic_DNA"/>
</dbReference>
<evidence type="ECO:0000259" key="4">
    <source>
        <dbReference type="Pfam" id="PF02230"/>
    </source>
</evidence>
<accession>A0AAN6V2H9</accession>
<evidence type="ECO:0000256" key="2">
    <source>
        <dbReference type="SAM" id="Coils"/>
    </source>
</evidence>
<feature type="region of interest" description="Disordered" evidence="3">
    <location>
        <begin position="464"/>
        <end position="496"/>
    </location>
</feature>
<keyword evidence="2" id="KW-0175">Coiled coil</keyword>
<dbReference type="GO" id="GO:0052689">
    <property type="term" value="F:carboxylic ester hydrolase activity"/>
    <property type="evidence" value="ECO:0007669"/>
    <property type="project" value="TreeGrafter"/>
</dbReference>
<comment type="caution">
    <text evidence="5">The sequence shown here is derived from an EMBL/GenBank/DDBJ whole genome shotgun (WGS) entry which is preliminary data.</text>
</comment>
<dbReference type="AlphaFoldDB" id="A0AAN6V2H9"/>
<keyword evidence="6" id="KW-1185">Reference proteome</keyword>
<keyword evidence="5" id="KW-0378">Hydrolase</keyword>
<dbReference type="Proteomes" id="UP001302676">
    <property type="component" value="Unassembled WGS sequence"/>
</dbReference>
<proteinExistence type="inferred from homology"/>
<feature type="compositionally biased region" description="Polar residues" evidence="3">
    <location>
        <begin position="1"/>
        <end position="15"/>
    </location>
</feature>
<evidence type="ECO:0000313" key="5">
    <source>
        <dbReference type="EMBL" id="KAK4143246.1"/>
    </source>
</evidence>
<dbReference type="GO" id="GO:0005737">
    <property type="term" value="C:cytoplasm"/>
    <property type="evidence" value="ECO:0007669"/>
    <property type="project" value="TreeGrafter"/>
</dbReference>
<gene>
    <name evidence="5" type="ORF">C8A04DRAFT_37608</name>
</gene>
<reference evidence="5" key="2">
    <citation type="submission" date="2023-05" db="EMBL/GenBank/DDBJ databases">
        <authorList>
            <consortium name="Lawrence Berkeley National Laboratory"/>
            <person name="Steindorff A."/>
            <person name="Hensen N."/>
            <person name="Bonometti L."/>
            <person name="Westerberg I."/>
            <person name="Brannstrom I.O."/>
            <person name="Guillou S."/>
            <person name="Cros-Aarteil S."/>
            <person name="Calhoun S."/>
            <person name="Haridas S."/>
            <person name="Kuo A."/>
            <person name="Mondo S."/>
            <person name="Pangilinan J."/>
            <person name="Riley R."/>
            <person name="Labutti K."/>
            <person name="Andreopoulos B."/>
            <person name="Lipzen A."/>
            <person name="Chen C."/>
            <person name="Yanf M."/>
            <person name="Daum C."/>
            <person name="Ng V."/>
            <person name="Clum A."/>
            <person name="Ohm R."/>
            <person name="Martin F."/>
            <person name="Silar P."/>
            <person name="Natvig D."/>
            <person name="Lalanne C."/>
            <person name="Gautier V."/>
            <person name="Ament-Velasquez S.L."/>
            <person name="Kruys A."/>
            <person name="Hutchinson M.I."/>
            <person name="Powell A.J."/>
            <person name="Barry K."/>
            <person name="Miller A.N."/>
            <person name="Grigoriev I.V."/>
            <person name="Debuchy R."/>
            <person name="Gladieux P."/>
            <person name="Thoren M.H."/>
            <person name="Johannesson H."/>
        </authorList>
    </citation>
    <scope>NUCLEOTIDE SEQUENCE</scope>
    <source>
        <strain evidence="5">CBS 141.50</strain>
    </source>
</reference>
<evidence type="ECO:0000313" key="6">
    <source>
        <dbReference type="Proteomes" id="UP001302676"/>
    </source>
</evidence>
<feature type="coiled-coil region" evidence="2">
    <location>
        <begin position="403"/>
        <end position="430"/>
    </location>
</feature>
<name>A0AAN6V2H9_9PEZI</name>
<dbReference type="Gene3D" id="3.40.50.1820">
    <property type="entry name" value="alpha/beta hydrolase"/>
    <property type="match status" value="1"/>
</dbReference>
<dbReference type="Gene3D" id="1.10.287.1490">
    <property type="match status" value="1"/>
</dbReference>
<dbReference type="InterPro" id="IPR003140">
    <property type="entry name" value="PLipase/COase/thioEstase"/>
</dbReference>
<dbReference type="Pfam" id="PF02230">
    <property type="entry name" value="Abhydrolase_2"/>
    <property type="match status" value="1"/>
</dbReference>
<dbReference type="GeneID" id="87820554"/>
<reference evidence="5" key="1">
    <citation type="journal article" date="2023" name="Mol. Phylogenet. Evol.">
        <title>Genome-scale phylogeny and comparative genomics of the fungal order Sordariales.</title>
        <authorList>
            <person name="Hensen N."/>
            <person name="Bonometti L."/>
            <person name="Westerberg I."/>
            <person name="Brannstrom I.O."/>
            <person name="Guillou S."/>
            <person name="Cros-Aarteil S."/>
            <person name="Calhoun S."/>
            <person name="Haridas S."/>
            <person name="Kuo A."/>
            <person name="Mondo S."/>
            <person name="Pangilinan J."/>
            <person name="Riley R."/>
            <person name="LaButti K."/>
            <person name="Andreopoulos B."/>
            <person name="Lipzen A."/>
            <person name="Chen C."/>
            <person name="Yan M."/>
            <person name="Daum C."/>
            <person name="Ng V."/>
            <person name="Clum A."/>
            <person name="Steindorff A."/>
            <person name="Ohm R.A."/>
            <person name="Martin F."/>
            <person name="Silar P."/>
            <person name="Natvig D.O."/>
            <person name="Lalanne C."/>
            <person name="Gautier V."/>
            <person name="Ament-Velasquez S.L."/>
            <person name="Kruys A."/>
            <person name="Hutchinson M.I."/>
            <person name="Powell A.J."/>
            <person name="Barry K."/>
            <person name="Miller A.N."/>
            <person name="Grigoriev I.V."/>
            <person name="Debuchy R."/>
            <person name="Gladieux P."/>
            <person name="Hiltunen Thoren M."/>
            <person name="Johannesson H."/>
        </authorList>
    </citation>
    <scope>NUCLEOTIDE SEQUENCE</scope>
    <source>
        <strain evidence="5">CBS 141.50</strain>
    </source>
</reference>
<feature type="region of interest" description="Disordered" evidence="3">
    <location>
        <begin position="1"/>
        <end position="25"/>
    </location>
</feature>
<sequence>MAEQNTTPTTSQFGTTHVIEPASPHTHTHTAIMLHGRGSNGPEFAQELAETAAPGQKHLLQRFPSWRWVFPSSQQEMWSIAFEETLPAWFEAHSLTDTSERQDLQISGIKQSVAHIQAIVDREVESLGGEADRVVIMGISQGGAVGMWTLLCQRNLGRRVGAFVGASTWLPFARYIQELLGKNDSSGETPAGTGSSDVFVRDMLSTWLSPNGPESTGRQLLSTPVFLGHGNDDAFVGVDLGQEARKVLDDSFNMDVFDTGKPDRLHQSLSSAWGSFLSAQHCSHEVNTIRRTLDEHIHQANLATTSLQKEVSEKHEQLATAVAELKSEAEQCTSEIKEVAALRATISTLQQKINKEGKEFAKKIADLSKKVASQQEGLDGLRPEGFSDSRELQEKFQLGFEKVETLQEELKETRAEKLAAEERLAALESRMMTITGAHENGPGNADRRLKELLSRYDDLIGLLDPQPLEPKSQNSSPSQDNAKISHSQARGPASANHSDFDIRSLYLVFREKYKTYPPRSDTAFIWQFLNSIKDPVISKHIQESIAVALPDYVLRKHRRRTPRKFIEISKALTWRMFREVLVKIPGPA</sequence>
<dbReference type="RefSeq" id="XP_062636617.1">
    <property type="nucleotide sequence ID" value="XM_062783941.1"/>
</dbReference>
<dbReference type="InterPro" id="IPR050565">
    <property type="entry name" value="LYPA1-2/EST-like"/>
</dbReference>
<evidence type="ECO:0000256" key="3">
    <source>
        <dbReference type="SAM" id="MobiDB-lite"/>
    </source>
</evidence>
<dbReference type="InterPro" id="IPR029058">
    <property type="entry name" value="AB_hydrolase_fold"/>
</dbReference>
<comment type="similarity">
    <text evidence="1">Belongs to the AB hydrolase superfamily. AB hydrolase 2 family.</text>
</comment>
<feature type="domain" description="Phospholipase/carboxylesterase/thioesterase" evidence="4">
    <location>
        <begin position="17"/>
        <end position="175"/>
    </location>
</feature>
<dbReference type="PANTHER" id="PTHR10655">
    <property type="entry name" value="LYSOPHOSPHOLIPASE-RELATED"/>
    <property type="match status" value="1"/>
</dbReference>